<name>A0A5B7IZP5_PORTR</name>
<dbReference type="AlphaFoldDB" id="A0A5B7IZP5"/>
<accession>A0A5B7IZP5</accession>
<feature type="region of interest" description="Disordered" evidence="1">
    <location>
        <begin position="82"/>
        <end position="103"/>
    </location>
</feature>
<evidence type="ECO:0000256" key="1">
    <source>
        <dbReference type="SAM" id="MobiDB-lite"/>
    </source>
</evidence>
<dbReference type="EMBL" id="VSRR010070512">
    <property type="protein sequence ID" value="MPC86118.1"/>
    <property type="molecule type" value="Genomic_DNA"/>
</dbReference>
<reference evidence="2 3" key="1">
    <citation type="submission" date="2019-05" db="EMBL/GenBank/DDBJ databases">
        <title>Another draft genome of Portunus trituberculatus and its Hox gene families provides insights of decapod evolution.</title>
        <authorList>
            <person name="Jeong J.-H."/>
            <person name="Song I."/>
            <person name="Kim S."/>
            <person name="Choi T."/>
            <person name="Kim D."/>
            <person name="Ryu S."/>
            <person name="Kim W."/>
        </authorList>
    </citation>
    <scope>NUCLEOTIDE SEQUENCE [LARGE SCALE GENOMIC DNA]</scope>
    <source>
        <tissue evidence="2">Muscle</tissue>
    </source>
</reference>
<proteinExistence type="predicted"/>
<comment type="caution">
    <text evidence="2">The sequence shown here is derived from an EMBL/GenBank/DDBJ whole genome shotgun (WGS) entry which is preliminary data.</text>
</comment>
<evidence type="ECO:0000313" key="3">
    <source>
        <dbReference type="Proteomes" id="UP000324222"/>
    </source>
</evidence>
<gene>
    <name evidence="2" type="ORF">E2C01_080934</name>
</gene>
<keyword evidence="3" id="KW-1185">Reference proteome</keyword>
<organism evidence="2 3">
    <name type="scientific">Portunus trituberculatus</name>
    <name type="common">Swimming crab</name>
    <name type="synonym">Neptunus trituberculatus</name>
    <dbReference type="NCBI Taxonomy" id="210409"/>
    <lineage>
        <taxon>Eukaryota</taxon>
        <taxon>Metazoa</taxon>
        <taxon>Ecdysozoa</taxon>
        <taxon>Arthropoda</taxon>
        <taxon>Crustacea</taxon>
        <taxon>Multicrustacea</taxon>
        <taxon>Malacostraca</taxon>
        <taxon>Eumalacostraca</taxon>
        <taxon>Eucarida</taxon>
        <taxon>Decapoda</taxon>
        <taxon>Pleocyemata</taxon>
        <taxon>Brachyura</taxon>
        <taxon>Eubrachyura</taxon>
        <taxon>Portunoidea</taxon>
        <taxon>Portunidae</taxon>
        <taxon>Portuninae</taxon>
        <taxon>Portunus</taxon>
    </lineage>
</organism>
<evidence type="ECO:0000313" key="2">
    <source>
        <dbReference type="EMBL" id="MPC86118.1"/>
    </source>
</evidence>
<sequence length="103" mass="11303">MWRRAHHALQPTRPTPSSDCDFRLTLSSLVVNIHLGNIPMHNGPWRLHVCRFAAIAGKMCVHSAPLPLQAVGNVPFQGRDTTWGNTGGAAPTRRLRETTAATQ</sequence>
<dbReference type="Proteomes" id="UP000324222">
    <property type="component" value="Unassembled WGS sequence"/>
</dbReference>
<protein>
    <submittedName>
        <fullName evidence="2">Uncharacterized protein</fullName>
    </submittedName>
</protein>